<feature type="region of interest" description="Disordered" evidence="1">
    <location>
        <begin position="1"/>
        <end position="89"/>
    </location>
</feature>
<keyword evidence="3" id="KW-1185">Reference proteome</keyword>
<reference evidence="2" key="1">
    <citation type="submission" date="2023-03" db="EMBL/GenBank/DDBJ databases">
        <title>Massive genome expansion in bonnet fungi (Mycena s.s.) driven by repeated elements and novel gene families across ecological guilds.</title>
        <authorList>
            <consortium name="Lawrence Berkeley National Laboratory"/>
            <person name="Harder C.B."/>
            <person name="Miyauchi S."/>
            <person name="Viragh M."/>
            <person name="Kuo A."/>
            <person name="Thoen E."/>
            <person name="Andreopoulos B."/>
            <person name="Lu D."/>
            <person name="Skrede I."/>
            <person name="Drula E."/>
            <person name="Henrissat B."/>
            <person name="Morin E."/>
            <person name="Kohler A."/>
            <person name="Barry K."/>
            <person name="LaButti K."/>
            <person name="Morin E."/>
            <person name="Salamov A."/>
            <person name="Lipzen A."/>
            <person name="Mereny Z."/>
            <person name="Hegedus B."/>
            <person name="Baldrian P."/>
            <person name="Stursova M."/>
            <person name="Weitz H."/>
            <person name="Taylor A."/>
            <person name="Grigoriev I.V."/>
            <person name="Nagy L.G."/>
            <person name="Martin F."/>
            <person name="Kauserud H."/>
        </authorList>
    </citation>
    <scope>NUCLEOTIDE SEQUENCE</scope>
    <source>
        <strain evidence="2">CBHHK200</strain>
    </source>
</reference>
<dbReference type="Proteomes" id="UP001218188">
    <property type="component" value="Unassembled WGS sequence"/>
</dbReference>
<organism evidence="2 3">
    <name type="scientific">Mycena alexandri</name>
    <dbReference type="NCBI Taxonomy" id="1745969"/>
    <lineage>
        <taxon>Eukaryota</taxon>
        <taxon>Fungi</taxon>
        <taxon>Dikarya</taxon>
        <taxon>Basidiomycota</taxon>
        <taxon>Agaricomycotina</taxon>
        <taxon>Agaricomycetes</taxon>
        <taxon>Agaricomycetidae</taxon>
        <taxon>Agaricales</taxon>
        <taxon>Marasmiineae</taxon>
        <taxon>Mycenaceae</taxon>
        <taxon>Mycena</taxon>
    </lineage>
</organism>
<evidence type="ECO:0000313" key="2">
    <source>
        <dbReference type="EMBL" id="KAJ7028986.1"/>
    </source>
</evidence>
<dbReference type="AlphaFoldDB" id="A0AAD6WZ88"/>
<sequence length="286" mass="30584">MDHSHLLGSSSPSTSVLPPLPPGVQSLSRSASTSASTSTSTLPTRSLRRTSARPDLHAAATSRVQLVGRRRTSTPGTPVPAAGVQQPTARFPSVREQEAWLAAETGRRPLRRASVPDLRRRAAGAGAGEDRDRDSVAAAARVVRRVGRLREPRAESSAGAGVRAMAMVMDVDGEDSDEETVRAVEEAPQGASPSTVLSGVGMSVGASVEPPHITRARERILTRERNRLEMLRLMREQRQNTIEYTDVSRPPRSGAAATGAGGTGVRQEALVVQPQPVARSRTWFER</sequence>
<evidence type="ECO:0000256" key="1">
    <source>
        <dbReference type="SAM" id="MobiDB-lite"/>
    </source>
</evidence>
<accession>A0AAD6WZ88</accession>
<feature type="compositionally biased region" description="Low complexity" evidence="1">
    <location>
        <begin position="1"/>
        <end position="45"/>
    </location>
</feature>
<protein>
    <submittedName>
        <fullName evidence="2">Uncharacterized protein</fullName>
    </submittedName>
</protein>
<comment type="caution">
    <text evidence="2">The sequence shown here is derived from an EMBL/GenBank/DDBJ whole genome shotgun (WGS) entry which is preliminary data.</text>
</comment>
<name>A0AAD6WZ88_9AGAR</name>
<feature type="region of interest" description="Disordered" evidence="1">
    <location>
        <begin position="246"/>
        <end position="286"/>
    </location>
</feature>
<dbReference type="EMBL" id="JARJCM010000106">
    <property type="protein sequence ID" value="KAJ7028986.1"/>
    <property type="molecule type" value="Genomic_DNA"/>
</dbReference>
<evidence type="ECO:0000313" key="3">
    <source>
        <dbReference type="Proteomes" id="UP001218188"/>
    </source>
</evidence>
<proteinExistence type="predicted"/>
<gene>
    <name evidence="2" type="ORF">C8F04DRAFT_47593</name>
</gene>